<dbReference type="Proteomes" id="UP000077667">
    <property type="component" value="Chromosome"/>
</dbReference>
<evidence type="ECO:0000313" key="5">
    <source>
        <dbReference type="EMBL" id="ANH83155.1"/>
    </source>
</evidence>
<dbReference type="STRING" id="1176587.A8C56_21165"/>
<reference evidence="5 6" key="1">
    <citation type="submission" date="2016-05" db="EMBL/GenBank/DDBJ databases">
        <title>Niabella ginsenosidivorans BS26 whole genome sequencing.</title>
        <authorList>
            <person name="Im W.T."/>
            <person name="Siddiqi M.Z."/>
        </authorList>
    </citation>
    <scope>NUCLEOTIDE SEQUENCE [LARGE SCALE GENOMIC DNA]</scope>
    <source>
        <strain evidence="5 6">BS26</strain>
    </source>
</reference>
<dbReference type="AlphaFoldDB" id="A0A1A9I737"/>
<dbReference type="GO" id="GO:0006269">
    <property type="term" value="P:DNA replication, synthesis of primer"/>
    <property type="evidence" value="ECO:0007669"/>
    <property type="project" value="TreeGrafter"/>
</dbReference>
<keyword evidence="1" id="KW-0479">Metal-binding</keyword>
<evidence type="ECO:0000256" key="3">
    <source>
        <dbReference type="ARBA" id="ARBA00022833"/>
    </source>
</evidence>
<gene>
    <name evidence="5" type="ORF">A8C56_21165</name>
</gene>
<evidence type="ECO:0000313" key="6">
    <source>
        <dbReference type="Proteomes" id="UP000077667"/>
    </source>
</evidence>
<evidence type="ECO:0000256" key="1">
    <source>
        <dbReference type="ARBA" id="ARBA00022723"/>
    </source>
</evidence>
<dbReference type="GO" id="GO:0005737">
    <property type="term" value="C:cytoplasm"/>
    <property type="evidence" value="ECO:0007669"/>
    <property type="project" value="TreeGrafter"/>
</dbReference>
<dbReference type="InterPro" id="IPR050219">
    <property type="entry name" value="DnaG_primase"/>
</dbReference>
<organism evidence="5 6">
    <name type="scientific">Niabella ginsenosidivorans</name>
    <dbReference type="NCBI Taxonomy" id="1176587"/>
    <lineage>
        <taxon>Bacteria</taxon>
        <taxon>Pseudomonadati</taxon>
        <taxon>Bacteroidota</taxon>
        <taxon>Chitinophagia</taxon>
        <taxon>Chitinophagales</taxon>
        <taxon>Chitinophagaceae</taxon>
        <taxon>Niabella</taxon>
    </lineage>
</organism>
<dbReference type="SMART" id="SM00400">
    <property type="entry name" value="ZnF_CHCC"/>
    <property type="match status" value="1"/>
</dbReference>
<name>A0A1A9I737_9BACT</name>
<protein>
    <recommendedName>
        <fullName evidence="4">Zinc finger CHC2-type domain-containing protein</fullName>
    </recommendedName>
</protein>
<dbReference type="PANTHER" id="PTHR30313">
    <property type="entry name" value="DNA PRIMASE"/>
    <property type="match status" value="1"/>
</dbReference>
<keyword evidence="2" id="KW-0863">Zinc-finger</keyword>
<dbReference type="GO" id="GO:0003677">
    <property type="term" value="F:DNA binding"/>
    <property type="evidence" value="ECO:0007669"/>
    <property type="project" value="InterPro"/>
</dbReference>
<dbReference type="KEGG" id="nia:A8C56_21165"/>
<evidence type="ECO:0000259" key="4">
    <source>
        <dbReference type="SMART" id="SM00400"/>
    </source>
</evidence>
<feature type="domain" description="Zinc finger CHC2-type" evidence="4">
    <location>
        <begin position="38"/>
        <end position="89"/>
    </location>
</feature>
<dbReference type="Pfam" id="PF13155">
    <property type="entry name" value="Toprim_2"/>
    <property type="match status" value="1"/>
</dbReference>
<sequence length="310" mass="35895">MTPQKINCDQAKKLDIVSYLELLGCKPAKVQGNDYWYYSPFHKERTPSFKVNLKLNVWYDHSLGKGGNLVDFGIHYHQCAVADFLEKLNQHHNHFSFHQQHQPPVKSTLVQDEKTESKMQVLAIKELQSPGLKDYFQKRAISISYAEKYCKEALVRNGQQQFSMIGFRNNSGGFELRSIGNIKSTIAPKDISFFQHEKPTLAVVEGLFDFLSLLEKQQELLPELTNFLVLNSLSFFERSLPLMKEHERVYLLLDNDVSGKNCTASAMKQSQKFKDLSCKYVHHKDLNEWLVKEKTHAQEQSIHRGFGLRR</sequence>
<dbReference type="InterPro" id="IPR036977">
    <property type="entry name" value="DNA_primase_Znf_CHC2"/>
</dbReference>
<keyword evidence="6" id="KW-1185">Reference proteome</keyword>
<dbReference type="Gene3D" id="3.90.580.10">
    <property type="entry name" value="Zinc finger, CHC2-type domain"/>
    <property type="match status" value="1"/>
</dbReference>
<proteinExistence type="predicted"/>
<dbReference type="Gene3D" id="3.40.1360.10">
    <property type="match status" value="1"/>
</dbReference>
<dbReference type="RefSeq" id="WP_067760469.1">
    <property type="nucleotide sequence ID" value="NZ_CP015772.1"/>
</dbReference>
<dbReference type="PANTHER" id="PTHR30313:SF2">
    <property type="entry name" value="DNA PRIMASE"/>
    <property type="match status" value="1"/>
</dbReference>
<dbReference type="InterPro" id="IPR002694">
    <property type="entry name" value="Znf_CHC2"/>
</dbReference>
<dbReference type="GO" id="GO:0008270">
    <property type="term" value="F:zinc ion binding"/>
    <property type="evidence" value="ECO:0007669"/>
    <property type="project" value="UniProtKB-KW"/>
</dbReference>
<evidence type="ECO:0000256" key="2">
    <source>
        <dbReference type="ARBA" id="ARBA00022771"/>
    </source>
</evidence>
<accession>A0A1A9I737</accession>
<dbReference type="GO" id="GO:0003899">
    <property type="term" value="F:DNA-directed RNA polymerase activity"/>
    <property type="evidence" value="ECO:0007669"/>
    <property type="project" value="InterPro"/>
</dbReference>
<dbReference type="SUPFAM" id="SSF57783">
    <property type="entry name" value="Zinc beta-ribbon"/>
    <property type="match status" value="1"/>
</dbReference>
<dbReference type="Pfam" id="PF01807">
    <property type="entry name" value="Zn_ribbon_DnaG"/>
    <property type="match status" value="1"/>
</dbReference>
<dbReference type="EMBL" id="CP015772">
    <property type="protein sequence ID" value="ANH83155.1"/>
    <property type="molecule type" value="Genomic_DNA"/>
</dbReference>
<keyword evidence="3" id="KW-0862">Zinc</keyword>